<dbReference type="Proteomes" id="UP000688137">
    <property type="component" value="Unassembled WGS sequence"/>
</dbReference>
<proteinExistence type="predicted"/>
<sequence length="284" mass="34835">MNQQNHVISENLLISQPLYDNDINAQSIYDKYLKDCSLIPIRLIEESKETQERPFAGTRQNIQQQQNQRNVQQIQEINSQEGVQRNRNQQQIQQANYQQDQQYQNNQMRYPHQNIYYHQRQYNQLQNYHYDQYHHHHQHRRNQQNNRMEQEYYGHQMRRQEQGRRRMHQQPKYGLDQNEIAALSEIVFRQSRASCWDDENKKCSICISNFEENEKIRFLPCLHRYYYLIIFDFIQDVLILGWPLKDLVHYVKSMSDRQFNNLHERNTIDIIITSTQLIIKINNY</sequence>
<name>A0A8S1JT05_PARPR</name>
<dbReference type="OMA" id="IQQANYQ"/>
<comment type="caution">
    <text evidence="2">The sequence shown here is derived from an EMBL/GenBank/DDBJ whole genome shotgun (WGS) entry which is preliminary data.</text>
</comment>
<dbReference type="EMBL" id="CAJJDM010000006">
    <property type="protein sequence ID" value="CAD8045175.1"/>
    <property type="molecule type" value="Genomic_DNA"/>
</dbReference>
<keyword evidence="3" id="KW-1185">Reference proteome</keyword>
<gene>
    <name evidence="2" type="ORF">PPRIM_AZ9-3.1.T0090201</name>
</gene>
<reference evidence="2" key="1">
    <citation type="submission" date="2021-01" db="EMBL/GenBank/DDBJ databases">
        <authorList>
            <consortium name="Genoscope - CEA"/>
            <person name="William W."/>
        </authorList>
    </citation>
    <scope>NUCLEOTIDE SEQUENCE</scope>
</reference>
<feature type="compositionally biased region" description="Low complexity" evidence="1">
    <location>
        <begin position="60"/>
        <end position="69"/>
    </location>
</feature>
<evidence type="ECO:0000313" key="3">
    <source>
        <dbReference type="Proteomes" id="UP000688137"/>
    </source>
</evidence>
<feature type="compositionally biased region" description="Low complexity" evidence="1">
    <location>
        <begin position="85"/>
        <end position="100"/>
    </location>
</feature>
<feature type="region of interest" description="Disordered" evidence="1">
    <location>
        <begin position="50"/>
        <end position="69"/>
    </location>
</feature>
<evidence type="ECO:0000313" key="2">
    <source>
        <dbReference type="EMBL" id="CAD8045175.1"/>
    </source>
</evidence>
<feature type="region of interest" description="Disordered" evidence="1">
    <location>
        <begin position="81"/>
        <end position="100"/>
    </location>
</feature>
<evidence type="ECO:0008006" key="4">
    <source>
        <dbReference type="Google" id="ProtNLM"/>
    </source>
</evidence>
<dbReference type="AlphaFoldDB" id="A0A8S1JT05"/>
<organism evidence="2 3">
    <name type="scientific">Paramecium primaurelia</name>
    <dbReference type="NCBI Taxonomy" id="5886"/>
    <lineage>
        <taxon>Eukaryota</taxon>
        <taxon>Sar</taxon>
        <taxon>Alveolata</taxon>
        <taxon>Ciliophora</taxon>
        <taxon>Intramacronucleata</taxon>
        <taxon>Oligohymenophorea</taxon>
        <taxon>Peniculida</taxon>
        <taxon>Parameciidae</taxon>
        <taxon>Paramecium</taxon>
    </lineage>
</organism>
<evidence type="ECO:0000256" key="1">
    <source>
        <dbReference type="SAM" id="MobiDB-lite"/>
    </source>
</evidence>
<protein>
    <recommendedName>
        <fullName evidence="4">RING-type domain-containing protein</fullName>
    </recommendedName>
</protein>
<accession>A0A8S1JT05</accession>